<comment type="caution">
    <text evidence="1">The sequence shown here is derived from an EMBL/GenBank/DDBJ whole genome shotgun (WGS) entry which is preliminary data.</text>
</comment>
<protein>
    <submittedName>
        <fullName evidence="1">Uncharacterized protein</fullName>
    </submittedName>
</protein>
<reference evidence="1" key="1">
    <citation type="journal article" date="2014" name="Front. Microbiol.">
        <title>High frequency of phylogenetically diverse reductive dehalogenase-homologous genes in deep subseafloor sedimentary metagenomes.</title>
        <authorList>
            <person name="Kawai M."/>
            <person name="Futagami T."/>
            <person name="Toyoda A."/>
            <person name="Takaki Y."/>
            <person name="Nishi S."/>
            <person name="Hori S."/>
            <person name="Arai W."/>
            <person name="Tsubouchi T."/>
            <person name="Morono Y."/>
            <person name="Uchiyama I."/>
            <person name="Ito T."/>
            <person name="Fujiyama A."/>
            <person name="Inagaki F."/>
            <person name="Takami H."/>
        </authorList>
    </citation>
    <scope>NUCLEOTIDE SEQUENCE</scope>
    <source>
        <strain evidence="1">Expedition CK06-06</strain>
    </source>
</reference>
<evidence type="ECO:0000313" key="1">
    <source>
        <dbReference type="EMBL" id="GAI39489.1"/>
    </source>
</evidence>
<sequence>MNKKLSKEYNEFNIRRSQLIVPFGVGSILDMSPNESLMLCGLDNWDESAGEKIYDERLQKYLKVKYFKMPASKENYPKGLPFVRFPKWYYCPICHSLKPLSEWKKNWFEYHLNKAV</sequence>
<dbReference type="SUPFAM" id="SSF57802">
    <property type="entry name" value="Rubredoxin-like"/>
    <property type="match status" value="1"/>
</dbReference>
<accession>X1Q8B8</accession>
<proteinExistence type="predicted"/>
<organism evidence="1">
    <name type="scientific">marine sediment metagenome</name>
    <dbReference type="NCBI Taxonomy" id="412755"/>
    <lineage>
        <taxon>unclassified sequences</taxon>
        <taxon>metagenomes</taxon>
        <taxon>ecological metagenomes</taxon>
    </lineage>
</organism>
<dbReference type="AlphaFoldDB" id="X1Q8B8"/>
<gene>
    <name evidence="1" type="ORF">S06H3_40691</name>
</gene>
<name>X1Q8B8_9ZZZZ</name>
<dbReference type="EMBL" id="BARV01024994">
    <property type="protein sequence ID" value="GAI39489.1"/>
    <property type="molecule type" value="Genomic_DNA"/>
</dbReference>